<feature type="region of interest" description="Disordered" evidence="1">
    <location>
        <begin position="40"/>
        <end position="68"/>
    </location>
</feature>
<comment type="caution">
    <text evidence="2">The sequence shown here is derived from an EMBL/GenBank/DDBJ whole genome shotgun (WGS) entry which is preliminary data.</text>
</comment>
<gene>
    <name evidence="2" type="primary">Necator_chrV.g17586</name>
    <name evidence="2" type="ORF">RB195_012796</name>
</gene>
<protein>
    <submittedName>
        <fullName evidence="2">Uncharacterized protein</fullName>
    </submittedName>
</protein>
<reference evidence="2 3" key="1">
    <citation type="submission" date="2023-08" db="EMBL/GenBank/DDBJ databases">
        <title>A Necator americanus chromosomal reference genome.</title>
        <authorList>
            <person name="Ilik V."/>
            <person name="Petrzelkova K.J."/>
            <person name="Pardy F."/>
            <person name="Fuh T."/>
            <person name="Niatou-Singa F.S."/>
            <person name="Gouil Q."/>
            <person name="Baker L."/>
            <person name="Ritchie M.E."/>
            <person name="Jex A.R."/>
            <person name="Gazzola D."/>
            <person name="Li H."/>
            <person name="Toshio Fujiwara R."/>
            <person name="Zhan B."/>
            <person name="Aroian R.V."/>
            <person name="Pafco B."/>
            <person name="Schwarz E.M."/>
        </authorList>
    </citation>
    <scope>NUCLEOTIDE SEQUENCE [LARGE SCALE GENOMIC DNA]</scope>
    <source>
        <strain evidence="2 3">Aroian</strain>
        <tissue evidence="2">Whole animal</tissue>
    </source>
</reference>
<name>A0ABR1DTT6_NECAM</name>
<accession>A0ABR1DTT6</accession>
<dbReference type="Proteomes" id="UP001303046">
    <property type="component" value="Unassembled WGS sequence"/>
</dbReference>
<proteinExistence type="predicted"/>
<evidence type="ECO:0000256" key="1">
    <source>
        <dbReference type="SAM" id="MobiDB-lite"/>
    </source>
</evidence>
<dbReference type="EMBL" id="JAVFWL010000005">
    <property type="protein sequence ID" value="KAK6753420.1"/>
    <property type="molecule type" value="Genomic_DNA"/>
</dbReference>
<sequence length="68" mass="7836">MRRGETVRKSEATRVEERKLVREDMKCGAEQWNEEIWTGSRQRYVSNSPRGPSKKVDDDRPGEEVGAA</sequence>
<evidence type="ECO:0000313" key="2">
    <source>
        <dbReference type="EMBL" id="KAK6753420.1"/>
    </source>
</evidence>
<organism evidence="2 3">
    <name type="scientific">Necator americanus</name>
    <name type="common">Human hookworm</name>
    <dbReference type="NCBI Taxonomy" id="51031"/>
    <lineage>
        <taxon>Eukaryota</taxon>
        <taxon>Metazoa</taxon>
        <taxon>Ecdysozoa</taxon>
        <taxon>Nematoda</taxon>
        <taxon>Chromadorea</taxon>
        <taxon>Rhabditida</taxon>
        <taxon>Rhabditina</taxon>
        <taxon>Rhabditomorpha</taxon>
        <taxon>Strongyloidea</taxon>
        <taxon>Ancylostomatidae</taxon>
        <taxon>Bunostominae</taxon>
        <taxon>Necator</taxon>
    </lineage>
</organism>
<feature type="compositionally biased region" description="Polar residues" evidence="1">
    <location>
        <begin position="40"/>
        <end position="50"/>
    </location>
</feature>
<keyword evidence="3" id="KW-1185">Reference proteome</keyword>
<evidence type="ECO:0000313" key="3">
    <source>
        <dbReference type="Proteomes" id="UP001303046"/>
    </source>
</evidence>
<feature type="compositionally biased region" description="Basic and acidic residues" evidence="1">
    <location>
        <begin position="54"/>
        <end position="68"/>
    </location>
</feature>